<feature type="region of interest" description="Disordered" evidence="15">
    <location>
        <begin position="272"/>
        <end position="294"/>
    </location>
</feature>
<evidence type="ECO:0000256" key="12">
    <source>
        <dbReference type="ARBA" id="ARBA00023242"/>
    </source>
</evidence>
<dbReference type="EMBL" id="GEFH01005004">
    <property type="protein sequence ID" value="JAP63577.1"/>
    <property type="molecule type" value="mRNA"/>
</dbReference>
<sequence>MAAPGTRKKVIQKDDLKRLMRERKEALSQSTRKITSPYARYNSLGQLTCSVCVVHLKSETLWAAHVLGKAHKQNVEDLKESAANRLQGDIIPGKRRNDASGDAQDNKNQSLPGSASPPHKKAKGPLLMADYSSDEEMDVSASTSNSRSTEPALPKDFFDKASASQPIEAAPVQPPQPKAQTSSKKAPSEALPEGFFDDPVLDAKARNVEYKDPIEEEWEKFKKEIAEETTVSEAIMAEDIEESKAERDIEEIDEQIHNWQRVEQLQQRKEELMKKEVTENEDNQDNNSDLEDEEYEEFLSWRAKGVWNK</sequence>
<reference evidence="17" key="1">
    <citation type="journal article" date="2017" name="Ticks Tick Borne Dis.">
        <title>An insight into the sialome of Hyalomma excavatum.</title>
        <authorList>
            <person name="Ribeiro J.M."/>
            <person name="Slovak M."/>
            <person name="Francischetti I.M."/>
        </authorList>
    </citation>
    <scope>NUCLEOTIDE SEQUENCE</scope>
    <source>
        <strain evidence="17">Samish</strain>
        <tissue evidence="17">Salivary glands</tissue>
    </source>
</reference>
<name>A0A131XAL6_9ACAR</name>
<feature type="domain" description="ZNF380 coiled-coil" evidence="16">
    <location>
        <begin position="191"/>
        <end position="271"/>
    </location>
</feature>
<feature type="compositionally biased region" description="Polar residues" evidence="15">
    <location>
        <begin position="140"/>
        <end position="149"/>
    </location>
</feature>
<evidence type="ECO:0000259" key="16">
    <source>
        <dbReference type="Pfam" id="PF23406"/>
    </source>
</evidence>
<dbReference type="PANTHER" id="PTHR13278:SF0">
    <property type="entry name" value="ZINC FINGER PROTEIN 830"/>
    <property type="match status" value="1"/>
</dbReference>
<protein>
    <recommendedName>
        <fullName evidence="3">Zinc finger protein 830</fullName>
    </recommendedName>
    <alternativeName>
        <fullName evidence="14">Coiled-coil domain-containing protein 16</fullName>
    </alternativeName>
</protein>
<evidence type="ECO:0000256" key="10">
    <source>
        <dbReference type="ARBA" id="ARBA00022833"/>
    </source>
</evidence>
<comment type="subcellular location">
    <subcellularLocation>
        <location evidence="1">Chromosome</location>
    </subcellularLocation>
    <subcellularLocation>
        <location evidence="2">Nucleus speckle</location>
    </subcellularLocation>
</comment>
<evidence type="ECO:0000256" key="13">
    <source>
        <dbReference type="ARBA" id="ARBA00023306"/>
    </source>
</evidence>
<keyword evidence="8" id="KW-0863">Zinc-finger</keyword>
<feature type="region of interest" description="Disordered" evidence="15">
    <location>
        <begin position="86"/>
        <end position="154"/>
    </location>
</feature>
<dbReference type="InterPro" id="IPR059039">
    <property type="entry name" value="ZNF380_CC"/>
</dbReference>
<evidence type="ECO:0000256" key="2">
    <source>
        <dbReference type="ARBA" id="ARBA00004324"/>
    </source>
</evidence>
<evidence type="ECO:0000256" key="11">
    <source>
        <dbReference type="ARBA" id="ARBA00023054"/>
    </source>
</evidence>
<dbReference type="InterPro" id="IPR040050">
    <property type="entry name" value="ZNF830-like"/>
</dbReference>
<evidence type="ECO:0000256" key="15">
    <source>
        <dbReference type="SAM" id="MobiDB-lite"/>
    </source>
</evidence>
<feature type="region of interest" description="Disordered" evidence="15">
    <location>
        <begin position="168"/>
        <end position="198"/>
    </location>
</feature>
<organism evidence="17">
    <name type="scientific">Hyalomma excavatum</name>
    <dbReference type="NCBI Taxonomy" id="257692"/>
    <lineage>
        <taxon>Eukaryota</taxon>
        <taxon>Metazoa</taxon>
        <taxon>Ecdysozoa</taxon>
        <taxon>Arthropoda</taxon>
        <taxon>Chelicerata</taxon>
        <taxon>Arachnida</taxon>
        <taxon>Acari</taxon>
        <taxon>Parasitiformes</taxon>
        <taxon>Ixodida</taxon>
        <taxon>Ixodoidea</taxon>
        <taxon>Ixodidae</taxon>
        <taxon>Hyalomminae</taxon>
        <taxon>Hyalomma</taxon>
    </lineage>
</organism>
<dbReference type="GO" id="GO:0033260">
    <property type="term" value="P:nuclear DNA replication"/>
    <property type="evidence" value="ECO:0007669"/>
    <property type="project" value="TreeGrafter"/>
</dbReference>
<evidence type="ECO:0000256" key="7">
    <source>
        <dbReference type="ARBA" id="ARBA00022723"/>
    </source>
</evidence>
<evidence type="ECO:0000256" key="6">
    <source>
        <dbReference type="ARBA" id="ARBA00022618"/>
    </source>
</evidence>
<dbReference type="GO" id="GO:0044773">
    <property type="term" value="P:mitotic DNA damage checkpoint signaling"/>
    <property type="evidence" value="ECO:0007669"/>
    <property type="project" value="TreeGrafter"/>
</dbReference>
<dbReference type="InterPro" id="IPR036236">
    <property type="entry name" value="Znf_C2H2_sf"/>
</dbReference>
<keyword evidence="13" id="KW-0131">Cell cycle</keyword>
<evidence type="ECO:0000313" key="17">
    <source>
        <dbReference type="EMBL" id="JAP63577.1"/>
    </source>
</evidence>
<keyword evidence="12" id="KW-0539">Nucleus</keyword>
<evidence type="ECO:0000256" key="4">
    <source>
        <dbReference type="ARBA" id="ARBA00022454"/>
    </source>
</evidence>
<keyword evidence="11" id="KW-0175">Coiled coil</keyword>
<dbReference type="AlphaFoldDB" id="A0A131XAL6"/>
<evidence type="ECO:0000256" key="1">
    <source>
        <dbReference type="ARBA" id="ARBA00004286"/>
    </source>
</evidence>
<dbReference type="Gene3D" id="3.30.160.60">
    <property type="entry name" value="Classic Zinc Finger"/>
    <property type="match status" value="1"/>
</dbReference>
<dbReference type="Pfam" id="PF23406">
    <property type="entry name" value="ZNF380_CC"/>
    <property type="match status" value="1"/>
</dbReference>
<keyword evidence="4" id="KW-0158">Chromosome</keyword>
<dbReference type="GO" id="GO:0003676">
    <property type="term" value="F:nucleic acid binding"/>
    <property type="evidence" value="ECO:0007669"/>
    <property type="project" value="InterPro"/>
</dbReference>
<dbReference type="GO" id="GO:0033314">
    <property type="term" value="P:mitotic DNA replication checkpoint signaling"/>
    <property type="evidence" value="ECO:0007669"/>
    <property type="project" value="TreeGrafter"/>
</dbReference>
<evidence type="ECO:0000256" key="3">
    <source>
        <dbReference type="ARBA" id="ARBA00017358"/>
    </source>
</evidence>
<dbReference type="SUPFAM" id="SSF57667">
    <property type="entry name" value="beta-beta-alpha zinc fingers"/>
    <property type="match status" value="1"/>
</dbReference>
<keyword evidence="10" id="KW-0862">Zinc</keyword>
<evidence type="ECO:0000256" key="8">
    <source>
        <dbReference type="ARBA" id="ARBA00022771"/>
    </source>
</evidence>
<keyword evidence="9" id="KW-0498">Mitosis</keyword>
<feature type="compositionally biased region" description="Acidic residues" evidence="15">
    <location>
        <begin position="279"/>
        <end position="294"/>
    </location>
</feature>
<accession>A0A131XAL6</accession>
<proteinExistence type="evidence at transcript level"/>
<evidence type="ECO:0000256" key="14">
    <source>
        <dbReference type="ARBA" id="ARBA00030672"/>
    </source>
</evidence>
<keyword evidence="7" id="KW-0479">Metal-binding</keyword>
<dbReference type="GO" id="GO:0005681">
    <property type="term" value="C:spliceosomal complex"/>
    <property type="evidence" value="ECO:0007669"/>
    <property type="project" value="InterPro"/>
</dbReference>
<dbReference type="GO" id="GO:0008270">
    <property type="term" value="F:zinc ion binding"/>
    <property type="evidence" value="ECO:0007669"/>
    <property type="project" value="UniProtKB-KW"/>
</dbReference>
<keyword evidence="5" id="KW-0217">Developmental protein</keyword>
<evidence type="ECO:0000256" key="5">
    <source>
        <dbReference type="ARBA" id="ARBA00022473"/>
    </source>
</evidence>
<evidence type="ECO:0000256" key="9">
    <source>
        <dbReference type="ARBA" id="ARBA00022776"/>
    </source>
</evidence>
<dbReference type="PANTHER" id="PTHR13278">
    <property type="entry name" value="ZINC FINGER PROTEIN 830"/>
    <property type="match status" value="1"/>
</dbReference>
<keyword evidence="6" id="KW-0132">Cell division</keyword>